<feature type="compositionally biased region" description="Acidic residues" evidence="6">
    <location>
        <begin position="601"/>
        <end position="621"/>
    </location>
</feature>
<accession>A2F232</accession>
<dbReference type="AlphaFoldDB" id="A2F232"/>
<dbReference type="PANTHER" id="PTHR10527">
    <property type="entry name" value="IMPORTIN BETA"/>
    <property type="match status" value="1"/>
</dbReference>
<name>A2F232_TRIV3</name>
<evidence type="ECO:0000313" key="8">
    <source>
        <dbReference type="EMBL" id="EAY01031.1"/>
    </source>
</evidence>
<evidence type="ECO:0000256" key="3">
    <source>
        <dbReference type="ARBA" id="ARBA00022490"/>
    </source>
</evidence>
<dbReference type="InterPro" id="IPR040122">
    <property type="entry name" value="Importin_beta"/>
</dbReference>
<evidence type="ECO:0000256" key="4">
    <source>
        <dbReference type="ARBA" id="ARBA00022737"/>
    </source>
</evidence>
<reference evidence="8" key="2">
    <citation type="journal article" date="2007" name="Science">
        <title>Draft genome sequence of the sexually transmitted pathogen Trichomonas vaginalis.</title>
        <authorList>
            <person name="Carlton J.M."/>
            <person name="Hirt R.P."/>
            <person name="Silva J.C."/>
            <person name="Delcher A.L."/>
            <person name="Schatz M."/>
            <person name="Zhao Q."/>
            <person name="Wortman J.R."/>
            <person name="Bidwell S.L."/>
            <person name="Alsmark U.C.M."/>
            <person name="Besteiro S."/>
            <person name="Sicheritz-Ponten T."/>
            <person name="Noel C.J."/>
            <person name="Dacks J.B."/>
            <person name="Foster P.G."/>
            <person name="Simillion C."/>
            <person name="Van de Peer Y."/>
            <person name="Miranda-Saavedra D."/>
            <person name="Barton G.J."/>
            <person name="Westrop G.D."/>
            <person name="Mueller S."/>
            <person name="Dessi D."/>
            <person name="Fiori P.L."/>
            <person name="Ren Q."/>
            <person name="Paulsen I."/>
            <person name="Zhang H."/>
            <person name="Bastida-Corcuera F.D."/>
            <person name="Simoes-Barbosa A."/>
            <person name="Brown M.T."/>
            <person name="Hayes R.D."/>
            <person name="Mukherjee M."/>
            <person name="Okumura C.Y."/>
            <person name="Schneider R."/>
            <person name="Smith A.J."/>
            <person name="Vanacova S."/>
            <person name="Villalvazo M."/>
            <person name="Haas B.J."/>
            <person name="Pertea M."/>
            <person name="Feldblyum T.V."/>
            <person name="Utterback T.R."/>
            <person name="Shu C.L."/>
            <person name="Osoegawa K."/>
            <person name="de Jong P.J."/>
            <person name="Hrdy I."/>
            <person name="Horvathova L."/>
            <person name="Zubacova Z."/>
            <person name="Dolezal P."/>
            <person name="Malik S.B."/>
            <person name="Logsdon J.M. Jr."/>
            <person name="Henze K."/>
            <person name="Gupta A."/>
            <person name="Wang C.C."/>
            <person name="Dunne R.L."/>
            <person name="Upcroft J.A."/>
            <person name="Upcroft P."/>
            <person name="White O."/>
            <person name="Salzberg S.L."/>
            <person name="Tang P."/>
            <person name="Chiu C.-H."/>
            <person name="Lee Y.-S."/>
            <person name="Embley T.M."/>
            <person name="Coombs G.H."/>
            <person name="Mottram J.C."/>
            <person name="Tachezy J."/>
            <person name="Fraser-Liggett C.M."/>
            <person name="Johnson P.J."/>
        </authorList>
    </citation>
    <scope>NUCLEOTIDE SEQUENCE [LARGE SCALE GENOMIC DNA]</scope>
    <source>
        <strain evidence="8">G3</strain>
    </source>
</reference>
<dbReference type="VEuPathDB" id="TrichDB:TVAGG3_0971580"/>
<feature type="region of interest" description="Disordered" evidence="6">
    <location>
        <begin position="599"/>
        <end position="621"/>
    </location>
</feature>
<dbReference type="VEuPathDB" id="TrichDB:TVAG_295650"/>
<keyword evidence="2" id="KW-0813">Transport</keyword>
<dbReference type="OrthoDB" id="7862313at2759"/>
<dbReference type="GO" id="GO:0031267">
    <property type="term" value="F:small GTPase binding"/>
    <property type="evidence" value="ECO:0007669"/>
    <property type="project" value="InterPro"/>
</dbReference>
<reference evidence="8" key="1">
    <citation type="submission" date="2006-10" db="EMBL/GenBank/DDBJ databases">
        <authorList>
            <person name="Amadeo P."/>
            <person name="Zhao Q."/>
            <person name="Wortman J."/>
            <person name="Fraser-Liggett C."/>
            <person name="Carlton J."/>
        </authorList>
    </citation>
    <scope>NUCLEOTIDE SEQUENCE</scope>
    <source>
        <strain evidence="8">G3</strain>
    </source>
</reference>
<dbReference type="Proteomes" id="UP000001542">
    <property type="component" value="Unassembled WGS sequence"/>
</dbReference>
<dbReference type="GO" id="GO:0061608">
    <property type="term" value="F:nuclear import signal receptor activity"/>
    <property type="evidence" value="ECO:0000318"/>
    <property type="project" value="GO_Central"/>
</dbReference>
<dbReference type="Gene3D" id="1.25.10.10">
    <property type="entry name" value="Leucine-rich Repeat Variant"/>
    <property type="match status" value="3"/>
</dbReference>
<dbReference type="Pfam" id="PF03810">
    <property type="entry name" value="IBN_N"/>
    <property type="match status" value="1"/>
</dbReference>
<dbReference type="KEGG" id="tva:4758855"/>
<dbReference type="InterPro" id="IPR016024">
    <property type="entry name" value="ARM-type_fold"/>
</dbReference>
<dbReference type="GO" id="GO:0006606">
    <property type="term" value="P:protein import into nucleus"/>
    <property type="evidence" value="ECO:0000318"/>
    <property type="project" value="GO_Central"/>
</dbReference>
<comment type="subcellular location">
    <subcellularLocation>
        <location evidence="1">Cytoplasm</location>
    </subcellularLocation>
</comment>
<keyword evidence="9" id="KW-1185">Reference proteome</keyword>
<keyword evidence="5" id="KW-0653">Protein transport</keyword>
<sequence length="987" mass="112493">MEEVTELLRMSYSATSTEEVQQVTQALLELHQNPDAIAIFLQIFSSPNNRTIKQSAVINLGKTLKNTWKSVFCGNENGENLKKSIIEIFTNETDNVITFTLVHAIDTILKTDAATWTEYFNLIFQLAQGDTTHLALSLYLAQYYIPKLNPEQFDVDAFSQLAATALQSTDHDIIVHACGLASVIIYYTNLTESKSVQLLFDLMMNAFQTSLSDASLAARISARLAFCFKTEDFHIPAPELLDSLLNLFNTKGLDPKLYGPIYTLIEELIARFGKSLREKVPQILQHTILTASQLFLEDKLYEYQEDMIFILGTIETASTTIRSRSFFNELLQAIQVHDDDENPSLFAAKIISLYNCIEHSSESVMKHIDDICEYLVQRLNYDNLCVQEVSVMSIEEIGKLLQEGQDSIGNNILRPLISMICQDEIDITNPDVVSILEHSFDAIAKILSTINIESIDDATILLQRIKLFIDNDVCPSKCINVLSNLVFSLGIQVTRFSEDLFSLISDWVNLAENDDTTLKQNVIEALGNMLRFCENTPEEQLRISLEYIIGSYETDDLEIRSAIIVAIENMILIKSPILMYYKDQIISIVEHAMNLYITTAPEDENDSDENADDIDDEEEDFEESREQLQIRYIHDAVLMVRMIYKYYPELSPENDEEWMNMILNMMGSGSEDIQVAASQAASYLSIRKASQGIELNSFYEAAIKNLEESNFVQASSFKYFACLFENNVIPDESVISEVLKQATITLKKDFDDDDGTFLDNSARLYRFLASVATMFPQMFPLNEFLDHGNKLMKEDSNFEKSQYLGVLRQLYNSTELPDIPKKFVVKQFMNIDICDFSVIPEPILGIMSITEKEPQIVYKHLEGIIERLLDILQSDETSEMHYFSTISDCISLLCTFMKKFPDDIPWEECISCITAHLPVRGDDIEAENIYSTLVSLVNERSEFESFKQIFYDGFKSALENQELIQQYKLSESTLQSITNYVSKGPYE</sequence>
<proteinExistence type="predicted"/>
<dbReference type="GO" id="GO:0008139">
    <property type="term" value="F:nuclear localization sequence binding"/>
    <property type="evidence" value="ECO:0000318"/>
    <property type="project" value="GO_Central"/>
</dbReference>
<gene>
    <name evidence="8" type="ORF">TVAG_295650</name>
</gene>
<dbReference type="InterPro" id="IPR011989">
    <property type="entry name" value="ARM-like"/>
</dbReference>
<dbReference type="InterPro" id="IPR001494">
    <property type="entry name" value="Importin-beta_N"/>
</dbReference>
<evidence type="ECO:0000259" key="7">
    <source>
        <dbReference type="PROSITE" id="PS50166"/>
    </source>
</evidence>
<dbReference type="PROSITE" id="PS50166">
    <property type="entry name" value="IMPORTIN_B_NT"/>
    <property type="match status" value="1"/>
</dbReference>
<dbReference type="EMBL" id="DS113581">
    <property type="protein sequence ID" value="EAY01031.1"/>
    <property type="molecule type" value="Genomic_DNA"/>
</dbReference>
<protein>
    <recommendedName>
        <fullName evidence="7">Importin N-terminal domain-containing protein</fullName>
    </recommendedName>
</protein>
<evidence type="ECO:0000256" key="2">
    <source>
        <dbReference type="ARBA" id="ARBA00022448"/>
    </source>
</evidence>
<organism evidence="8 9">
    <name type="scientific">Trichomonas vaginalis (strain ATCC PRA-98 / G3)</name>
    <dbReference type="NCBI Taxonomy" id="412133"/>
    <lineage>
        <taxon>Eukaryota</taxon>
        <taxon>Metamonada</taxon>
        <taxon>Parabasalia</taxon>
        <taxon>Trichomonadida</taxon>
        <taxon>Trichomonadidae</taxon>
        <taxon>Trichomonas</taxon>
    </lineage>
</organism>
<dbReference type="InParanoid" id="A2F232"/>
<dbReference type="RefSeq" id="XP_001313917.1">
    <property type="nucleotide sequence ID" value="XM_001313914.1"/>
</dbReference>
<keyword evidence="4" id="KW-0677">Repeat</keyword>
<evidence type="ECO:0000313" key="9">
    <source>
        <dbReference type="Proteomes" id="UP000001542"/>
    </source>
</evidence>
<dbReference type="FunCoup" id="A2F232">
    <property type="interactions" value="656"/>
</dbReference>
<dbReference type="GO" id="GO:0005737">
    <property type="term" value="C:cytoplasm"/>
    <property type="evidence" value="ECO:0000318"/>
    <property type="project" value="GO_Central"/>
</dbReference>
<evidence type="ECO:0000256" key="6">
    <source>
        <dbReference type="SAM" id="MobiDB-lite"/>
    </source>
</evidence>
<feature type="domain" description="Importin N-terminal" evidence="7">
    <location>
        <begin position="23"/>
        <end position="91"/>
    </location>
</feature>
<evidence type="ECO:0000256" key="1">
    <source>
        <dbReference type="ARBA" id="ARBA00004496"/>
    </source>
</evidence>
<dbReference type="GO" id="GO:0005634">
    <property type="term" value="C:nucleus"/>
    <property type="evidence" value="ECO:0000318"/>
    <property type="project" value="GO_Central"/>
</dbReference>
<evidence type="ECO:0000256" key="5">
    <source>
        <dbReference type="ARBA" id="ARBA00022927"/>
    </source>
</evidence>
<keyword evidence="3" id="KW-0963">Cytoplasm</keyword>
<dbReference type="SUPFAM" id="SSF48371">
    <property type="entry name" value="ARM repeat"/>
    <property type="match status" value="1"/>
</dbReference>